<dbReference type="OrthoDB" id="839794at2"/>
<keyword evidence="1" id="KW-0812">Transmembrane</keyword>
<evidence type="ECO:0000313" key="2">
    <source>
        <dbReference type="EMBL" id="SMF28605.1"/>
    </source>
</evidence>
<feature type="transmembrane region" description="Helical" evidence="1">
    <location>
        <begin position="243"/>
        <end position="263"/>
    </location>
</feature>
<gene>
    <name evidence="2" type="ORF">SAMN06296036_10925</name>
</gene>
<evidence type="ECO:0008006" key="4">
    <source>
        <dbReference type="Google" id="ProtNLM"/>
    </source>
</evidence>
<organism evidence="2 3">
    <name type="scientific">Pseudobacteriovorax antillogorgiicola</name>
    <dbReference type="NCBI Taxonomy" id="1513793"/>
    <lineage>
        <taxon>Bacteria</taxon>
        <taxon>Pseudomonadati</taxon>
        <taxon>Bdellovibrionota</taxon>
        <taxon>Oligoflexia</taxon>
        <taxon>Oligoflexales</taxon>
        <taxon>Pseudobacteriovoracaceae</taxon>
        <taxon>Pseudobacteriovorax</taxon>
    </lineage>
</organism>
<feature type="transmembrane region" description="Helical" evidence="1">
    <location>
        <begin position="269"/>
        <end position="287"/>
    </location>
</feature>
<dbReference type="Proteomes" id="UP000192907">
    <property type="component" value="Unassembled WGS sequence"/>
</dbReference>
<dbReference type="RefSeq" id="WP_132319476.1">
    <property type="nucleotide sequence ID" value="NZ_FWZT01000009.1"/>
</dbReference>
<feature type="transmembrane region" description="Helical" evidence="1">
    <location>
        <begin position="108"/>
        <end position="124"/>
    </location>
</feature>
<keyword evidence="1" id="KW-0472">Membrane</keyword>
<keyword evidence="1" id="KW-1133">Transmembrane helix</keyword>
<feature type="transmembrane region" description="Helical" evidence="1">
    <location>
        <begin position="82"/>
        <end position="101"/>
    </location>
</feature>
<dbReference type="STRING" id="1513793.SAMN06296036_10925"/>
<protein>
    <recommendedName>
        <fullName evidence="4">DoxX protein</fullName>
    </recommendedName>
</protein>
<evidence type="ECO:0000256" key="1">
    <source>
        <dbReference type="SAM" id="Phobius"/>
    </source>
</evidence>
<reference evidence="3" key="1">
    <citation type="submission" date="2017-04" db="EMBL/GenBank/DDBJ databases">
        <authorList>
            <person name="Varghese N."/>
            <person name="Submissions S."/>
        </authorList>
    </citation>
    <scope>NUCLEOTIDE SEQUENCE [LARGE SCALE GENOMIC DNA]</scope>
    <source>
        <strain evidence="3">RKEM611</strain>
    </source>
</reference>
<keyword evidence="3" id="KW-1185">Reference proteome</keyword>
<proteinExistence type="predicted"/>
<evidence type="ECO:0000313" key="3">
    <source>
        <dbReference type="Proteomes" id="UP000192907"/>
    </source>
</evidence>
<dbReference type="EMBL" id="FWZT01000009">
    <property type="protein sequence ID" value="SMF28605.1"/>
    <property type="molecule type" value="Genomic_DNA"/>
</dbReference>
<accession>A0A1Y6BZ91</accession>
<feature type="transmembrane region" description="Helical" evidence="1">
    <location>
        <begin position="136"/>
        <end position="157"/>
    </location>
</feature>
<sequence length="309" mass="34195">MEVRTYEGLFFDDLPICRGRVFFLGMLKTLSSEKWAGGVMLAQKLIVRLIVLLQCLGLGAIAILDGTAVGTYLFLYTGLEEVFSYALNYAIAIVLLGVAMATLKEVRAWPLLVMGFVFITEAFFKTVLGGQFASNLTLGAHMVRYMWPLLLGLSLSFDSTGQSLKRRDVLFFLRLAISGTFVVHGVEALMMHPKFIDFIIVANTKFPWLPATEGFARNALIAIGLIDIVVAMLVMMRPSLWSLGYMAIWGALTAGARVIFADIQGIPDMILRAPHWGIPLLLMVLMWKRRPQKRATDQAKGEQVSAAPS</sequence>
<feature type="transmembrane region" description="Helical" evidence="1">
    <location>
        <begin position="49"/>
        <end position="76"/>
    </location>
</feature>
<feature type="transmembrane region" description="Helical" evidence="1">
    <location>
        <begin position="215"/>
        <end position="236"/>
    </location>
</feature>
<dbReference type="AlphaFoldDB" id="A0A1Y6BZ91"/>
<name>A0A1Y6BZ91_9BACT</name>
<feature type="transmembrane region" description="Helical" evidence="1">
    <location>
        <begin position="169"/>
        <end position="186"/>
    </location>
</feature>